<dbReference type="InterPro" id="IPR050855">
    <property type="entry name" value="NDM-1-like"/>
</dbReference>
<keyword evidence="2" id="KW-0732">Signal</keyword>
<organism evidence="4 5">
    <name type="scientific">Paracoccus haematequi</name>
    <dbReference type="NCBI Taxonomy" id="2491866"/>
    <lineage>
        <taxon>Bacteria</taxon>
        <taxon>Pseudomonadati</taxon>
        <taxon>Pseudomonadota</taxon>
        <taxon>Alphaproteobacteria</taxon>
        <taxon>Rhodobacterales</taxon>
        <taxon>Paracoccaceae</taxon>
        <taxon>Paracoccus</taxon>
    </lineage>
</organism>
<dbReference type="Pfam" id="PF00753">
    <property type="entry name" value="Lactamase_B"/>
    <property type="match status" value="1"/>
</dbReference>
<dbReference type="InterPro" id="IPR030829">
    <property type="entry name" value="SoxH-rel_PQQ_2"/>
</dbReference>
<dbReference type="NCBIfam" id="TIGR04559">
    <property type="entry name" value="SoxH_rel_PQQ_2"/>
    <property type="match status" value="1"/>
</dbReference>
<gene>
    <name evidence="4" type="ORF">PARHAE_01553</name>
</gene>
<feature type="chain" id="PRO_5018752246" evidence="2">
    <location>
        <begin position="19"/>
        <end position="350"/>
    </location>
</feature>
<dbReference type="RefSeq" id="WP_126154043.1">
    <property type="nucleotide sequence ID" value="NZ_UZWE01000026.1"/>
</dbReference>
<evidence type="ECO:0000256" key="2">
    <source>
        <dbReference type="SAM" id="SignalP"/>
    </source>
</evidence>
<dbReference type="OrthoDB" id="420651at2"/>
<dbReference type="Proteomes" id="UP000270743">
    <property type="component" value="Unassembled WGS sequence"/>
</dbReference>
<name>A0A3S4CJ57_9RHOB</name>
<protein>
    <submittedName>
        <fullName evidence="4">Metallo-beta-lactamase superfamily protein</fullName>
    </submittedName>
</protein>
<evidence type="ECO:0000256" key="1">
    <source>
        <dbReference type="ARBA" id="ARBA00005250"/>
    </source>
</evidence>
<sequence length="350" mass="36430">MFHAILSACLAANPPTCAPMTLVAQPFATLADCKAQAPRIADTWLGDRPSLVQGGLSCAPLADLPALPVQAVAQGIHVHIGQIAQFEDSPDGWIANLGFVIGRDSIAVIDAGASRQQGQALFAAIRRISDKPISHLIVTHMHPDHAFGAEVFREAGAAVVGHARLGDALAARGPVYLDNLTDLYGPGPMIGTRVVLPDIEVADRLDIDLGGRILTLTATGPAHSDNDLTVRDSATGTLFAGDLVFRGLTPIVDGSLPGWLDWMAAGQTGGPIVPGHGPVAADWPQAVGAQREFLTVLAASTREAVAQGLPLSQAVPAIVAALQPFASDWASFPDSAARDATAAFKELEWE</sequence>
<dbReference type="EMBL" id="UZWE01000026">
    <property type="protein sequence ID" value="VDS08369.1"/>
    <property type="molecule type" value="Genomic_DNA"/>
</dbReference>
<feature type="domain" description="Metallo-beta-lactamase" evidence="3">
    <location>
        <begin position="94"/>
        <end position="276"/>
    </location>
</feature>
<evidence type="ECO:0000313" key="4">
    <source>
        <dbReference type="EMBL" id="VDS08369.1"/>
    </source>
</evidence>
<evidence type="ECO:0000313" key="5">
    <source>
        <dbReference type="Proteomes" id="UP000270743"/>
    </source>
</evidence>
<dbReference type="Gene3D" id="3.60.15.10">
    <property type="entry name" value="Ribonuclease Z/Hydroxyacylglutathione hydrolase-like"/>
    <property type="match status" value="1"/>
</dbReference>
<dbReference type="PANTHER" id="PTHR42951">
    <property type="entry name" value="METALLO-BETA-LACTAMASE DOMAIN-CONTAINING"/>
    <property type="match status" value="1"/>
</dbReference>
<dbReference type="SUPFAM" id="SSF56281">
    <property type="entry name" value="Metallo-hydrolase/oxidoreductase"/>
    <property type="match status" value="1"/>
</dbReference>
<dbReference type="SMART" id="SM00849">
    <property type="entry name" value="Lactamase_B"/>
    <property type="match status" value="1"/>
</dbReference>
<dbReference type="CDD" id="cd16282">
    <property type="entry name" value="metallo-hydrolase-like_MBL-fold"/>
    <property type="match status" value="1"/>
</dbReference>
<dbReference type="InterPro" id="IPR001279">
    <property type="entry name" value="Metallo-B-lactamas"/>
</dbReference>
<dbReference type="PANTHER" id="PTHR42951:SF4">
    <property type="entry name" value="ACYL-COENZYME A THIOESTERASE MBLAC2"/>
    <property type="match status" value="1"/>
</dbReference>
<feature type="signal peptide" evidence="2">
    <location>
        <begin position="1"/>
        <end position="18"/>
    </location>
</feature>
<dbReference type="AlphaFoldDB" id="A0A3S4CJ57"/>
<accession>A0A3S4CJ57</accession>
<evidence type="ECO:0000259" key="3">
    <source>
        <dbReference type="SMART" id="SM00849"/>
    </source>
</evidence>
<dbReference type="GO" id="GO:0017001">
    <property type="term" value="P:antibiotic catabolic process"/>
    <property type="evidence" value="ECO:0007669"/>
    <property type="project" value="UniProtKB-ARBA"/>
</dbReference>
<dbReference type="InterPro" id="IPR036866">
    <property type="entry name" value="RibonucZ/Hydroxyglut_hydro"/>
</dbReference>
<comment type="similarity">
    <text evidence="1">Belongs to the metallo-beta-lactamase superfamily. Class-B beta-lactamase family.</text>
</comment>
<reference evidence="4 5" key="1">
    <citation type="submission" date="2018-12" db="EMBL/GenBank/DDBJ databases">
        <authorList>
            <person name="Criscuolo A."/>
        </authorList>
    </citation>
    <scope>NUCLEOTIDE SEQUENCE [LARGE SCALE GENOMIC DNA]</scope>
    <source>
        <strain evidence="4">ACIP1116241</strain>
    </source>
</reference>
<keyword evidence="5" id="KW-1185">Reference proteome</keyword>
<proteinExistence type="inferred from homology"/>